<gene>
    <name evidence="7" type="ORF">SERN_1207</name>
</gene>
<feature type="domain" description="F5/8 type C" evidence="5">
    <location>
        <begin position="738"/>
        <end position="842"/>
    </location>
</feature>
<dbReference type="PANTHER" id="PTHR22925">
    <property type="entry name" value="GLYCOSYL HYDROLASE 43 FAMILY MEMBER"/>
    <property type="match status" value="1"/>
</dbReference>
<evidence type="ECO:0000256" key="1">
    <source>
        <dbReference type="ARBA" id="ARBA00009865"/>
    </source>
</evidence>
<keyword evidence="3" id="KW-0326">Glycosidase</keyword>
<organism evidence="7 8">
    <name type="scientific">Serinibacter arcticus</name>
    <dbReference type="NCBI Taxonomy" id="1655435"/>
    <lineage>
        <taxon>Bacteria</taxon>
        <taxon>Bacillati</taxon>
        <taxon>Actinomycetota</taxon>
        <taxon>Actinomycetes</taxon>
        <taxon>Micrococcales</taxon>
        <taxon>Beutenbergiaceae</taxon>
        <taxon>Serinibacter</taxon>
    </lineage>
</organism>
<dbReference type="InterPro" id="IPR000421">
    <property type="entry name" value="FA58C"/>
</dbReference>
<dbReference type="Gene3D" id="2.60.120.260">
    <property type="entry name" value="Galactose-binding domain-like"/>
    <property type="match status" value="1"/>
</dbReference>
<dbReference type="Pfam" id="PF00395">
    <property type="entry name" value="SLH"/>
    <property type="match status" value="1"/>
</dbReference>
<dbReference type="InterPro" id="IPR008979">
    <property type="entry name" value="Galactose-bd-like_sf"/>
</dbReference>
<dbReference type="Pfam" id="PF00754">
    <property type="entry name" value="F5_F8_type_C"/>
    <property type="match status" value="1"/>
</dbReference>
<dbReference type="PANTHER" id="PTHR22925:SF3">
    <property type="entry name" value="GLYCOSYL HYDROLASE FAMILY PROTEIN 43"/>
    <property type="match status" value="1"/>
</dbReference>
<dbReference type="CDD" id="cd18822">
    <property type="entry name" value="GH43_CtGH43-like"/>
    <property type="match status" value="1"/>
</dbReference>
<dbReference type="SUPFAM" id="SSF75005">
    <property type="entry name" value="Arabinanase/levansucrase/invertase"/>
    <property type="match status" value="1"/>
</dbReference>
<evidence type="ECO:0000259" key="6">
    <source>
        <dbReference type="PROSITE" id="PS51272"/>
    </source>
</evidence>
<feature type="region of interest" description="Disordered" evidence="4">
    <location>
        <begin position="1"/>
        <end position="25"/>
    </location>
</feature>
<proteinExistence type="inferred from homology"/>
<dbReference type="RefSeq" id="WP_135849242.1">
    <property type="nucleotide sequence ID" value="NZ_RHPJ01000002.1"/>
</dbReference>
<protein>
    <submittedName>
        <fullName evidence="7">Glycerol-3-phosphate ABC transporter, periplasmic glycerol-3-phosphate-binding protein</fullName>
    </submittedName>
</protein>
<dbReference type="PROSITE" id="PS51272">
    <property type="entry name" value="SLH"/>
    <property type="match status" value="3"/>
</dbReference>
<dbReference type="InterPro" id="IPR006710">
    <property type="entry name" value="Glyco_hydro_43"/>
</dbReference>
<dbReference type="EMBL" id="RHPJ01000002">
    <property type="protein sequence ID" value="TGO05203.1"/>
    <property type="molecule type" value="Genomic_DNA"/>
</dbReference>
<dbReference type="Pfam" id="PF04616">
    <property type="entry name" value="Glyco_hydro_43"/>
    <property type="match status" value="1"/>
</dbReference>
<dbReference type="InterPro" id="IPR059177">
    <property type="entry name" value="GH29D-like_dom"/>
</dbReference>
<feature type="domain" description="SLH" evidence="6">
    <location>
        <begin position="1033"/>
        <end position="1093"/>
    </location>
</feature>
<name>A0A4Z1E404_9MICO</name>
<evidence type="ECO:0000256" key="2">
    <source>
        <dbReference type="ARBA" id="ARBA00022801"/>
    </source>
</evidence>
<dbReference type="InterPro" id="IPR023296">
    <property type="entry name" value="Glyco_hydro_beta-prop_sf"/>
</dbReference>
<dbReference type="Proteomes" id="UP000297318">
    <property type="component" value="Unassembled WGS sequence"/>
</dbReference>
<evidence type="ECO:0000313" key="7">
    <source>
        <dbReference type="EMBL" id="TGO05203.1"/>
    </source>
</evidence>
<keyword evidence="2" id="KW-0378">Hydrolase</keyword>
<dbReference type="InterPro" id="IPR001119">
    <property type="entry name" value="SLH_dom"/>
</dbReference>
<evidence type="ECO:0000256" key="3">
    <source>
        <dbReference type="ARBA" id="ARBA00023295"/>
    </source>
</evidence>
<sequence length="1093" mass="116222">MTRMSSGAHPPHHPVQPRPPHRPAGPFRRAVAAIVALPVALVGLTAAGAAADTAPVPISAELPAAPAAPADPAVAVVAPVGAATVAGATPALPAEVQVTTASGATRAAAVTWDTTDLVFDRHYATVPVTGLVEGTLATTAYVEVVPGDLAYFIDAGTAGLASTSFDAVAALEDGLLNEASDQAAAAGTWGYSATGLGGPRRPAPYVATDKSATGLYGLNGSALPLTYTLTDLEPGTYTVTAGVNEWWSGPRTLRADVSGAGLADGTTVGAQVTVNGSSRTAMLSGAVTTTQDGDVTLNFRRTAGTEAPVVSWIAVARGEVAVDTTPIAVAAPTISLPTGVYESAQSVELATATPGAAIWFTTDGSTPSRTNGTRYIEPIAVTADTSVAAVTVRNGLSSAVVTADYRIDVVPADGYTAPPIGRTWYDTNGDSIQAHGGGFLQHEGWFYWIGENKAHDRAVLNAVSLYRSQDLLNWEHVNDIVTTETAGVCDTGTYTGEECKIERPKLLFNAATQQFVMWGHWETADSYAASKVIVATSDTIDGDYEVQGIFRPGAGEVTTEHEDPTYEGTDGLWGYGSRDFTVFKDPDSDAAYLFSTEDHENMRVYRLTDDYTDVVLESSYRLFAGGHREAPAVVKIDGRYFVMTSGQSGWYPNQTRVASTSDLSDPDGWSDLSLVGNNSSFYSQPTNIITVEGDGGERSYLYMGDRWNSKKLGTSTYVWLPLEIDGTDVSLTYQPGWSFDPTTAAIATPRVDLVSQGRPATASSEVTPASAANDGIVTNTNLSGDSTNYWQPDGAPATWQVDLGEARDLARVDLSWRSWNGSETRSTYSVHGSLDGVTWDRIAQRESNRLVAFTTDDLTGSYRHVRVDISSVINDHNGNAAPWAAGLVEVQVYAEAGPEPISFVDVAEGDQFFTEISWLAQAGISTGWVNADGTREFRPVQPIARDAMAAFLYRQQGSPDVDLPEVSPFTDVDPSNQFYEEIVWLAQEKISTGWVQADGTAQFRPFEPIARDAMAAFLHRLAGSPEVDAPATSPFTDVATSDQFYSEISWLAQRGIATGWQGNDGTSVFQPLNPVNRDAMAAFLHRYVHPEVG</sequence>
<feature type="domain" description="SLH" evidence="6">
    <location>
        <begin position="965"/>
        <end position="1032"/>
    </location>
</feature>
<dbReference type="PROSITE" id="PS50022">
    <property type="entry name" value="FA58C_3"/>
    <property type="match status" value="1"/>
</dbReference>
<keyword evidence="8" id="KW-1185">Reference proteome</keyword>
<dbReference type="Gene3D" id="2.115.10.20">
    <property type="entry name" value="Glycosyl hydrolase domain, family 43"/>
    <property type="match status" value="1"/>
</dbReference>
<dbReference type="Pfam" id="PF07532">
    <property type="entry name" value="Big_4"/>
    <property type="match status" value="1"/>
</dbReference>
<dbReference type="GO" id="GO:0004553">
    <property type="term" value="F:hydrolase activity, hydrolyzing O-glycosyl compounds"/>
    <property type="evidence" value="ECO:0007669"/>
    <property type="project" value="InterPro"/>
</dbReference>
<accession>A0A4Z1E404</accession>
<feature type="domain" description="SLH" evidence="6">
    <location>
        <begin position="899"/>
        <end position="964"/>
    </location>
</feature>
<dbReference type="OrthoDB" id="231241at2"/>
<dbReference type="Pfam" id="PF13290">
    <property type="entry name" value="CHB_HEX_C_1"/>
    <property type="match status" value="1"/>
</dbReference>
<dbReference type="InterPro" id="IPR011081">
    <property type="entry name" value="Big_4"/>
</dbReference>
<dbReference type="AlphaFoldDB" id="A0A4Z1E404"/>
<comment type="caution">
    <text evidence="7">The sequence shown here is derived from an EMBL/GenBank/DDBJ whole genome shotgun (WGS) entry which is preliminary data.</text>
</comment>
<evidence type="ECO:0000259" key="5">
    <source>
        <dbReference type="PROSITE" id="PS50022"/>
    </source>
</evidence>
<comment type="similarity">
    <text evidence="1">Belongs to the glycosyl hydrolase 43 family.</text>
</comment>
<dbReference type="GO" id="GO:0005975">
    <property type="term" value="P:carbohydrate metabolic process"/>
    <property type="evidence" value="ECO:0007669"/>
    <property type="project" value="InterPro"/>
</dbReference>
<dbReference type="SUPFAM" id="SSF49785">
    <property type="entry name" value="Galactose-binding domain-like"/>
    <property type="match status" value="1"/>
</dbReference>
<evidence type="ECO:0000256" key="4">
    <source>
        <dbReference type="SAM" id="MobiDB-lite"/>
    </source>
</evidence>
<evidence type="ECO:0000313" key="8">
    <source>
        <dbReference type="Proteomes" id="UP000297318"/>
    </source>
</evidence>
<reference evidence="7 8" key="1">
    <citation type="submission" date="2018-11" db="EMBL/GenBank/DDBJ databases">
        <title>Complete genome sequencing of the Actinobacteria Serinibacter sp. K3-2.</title>
        <authorList>
            <person name="Rakitin A.L."/>
            <person name="Beletsky A.V."/>
            <person name="Mardanov A.V."/>
            <person name="Ravin N.V."/>
            <person name="Gromova A.S."/>
            <person name="Filippova S.N."/>
            <person name="Gal'Chenko V.F."/>
        </authorList>
    </citation>
    <scope>NUCLEOTIDE SEQUENCE [LARGE SCALE GENOMIC DNA]</scope>
    <source>
        <strain evidence="7 8">K3-2</strain>
    </source>
</reference>